<dbReference type="SUPFAM" id="SSF54637">
    <property type="entry name" value="Thioesterase/thiol ester dehydrase-isomerase"/>
    <property type="match status" value="1"/>
</dbReference>
<evidence type="ECO:0000313" key="5">
    <source>
        <dbReference type="Proteomes" id="UP000000245"/>
    </source>
</evidence>
<sequence length="180" mass="19109">MPRRGLDPAPRSGALCAAIRSTATGVPMPSCVPFDQLEPGQTASLGKTITEADILLFSAVSMDTNPVHLNQELADETLFKGRVAHGMLCGSLISAVLGTVLPGLGTIYLTQSMRFRAPVRIGDTVTAEVEVASLDHEKKRATMRTRCFVRGKVVIEGEAVVIPPTEAVVAVAQNEKRAAE</sequence>
<protein>
    <submittedName>
        <fullName evidence="4">MaoC domain protein dehydratase</fullName>
    </submittedName>
</protein>
<reference evidence="4 5" key="1">
    <citation type="submission" date="2007-05" db="EMBL/GenBank/DDBJ databases">
        <title>Complete sequence of chromosome of Acidiphilium cryptum JF-5.</title>
        <authorList>
            <consortium name="US DOE Joint Genome Institute"/>
            <person name="Copeland A."/>
            <person name="Lucas S."/>
            <person name="Lapidus A."/>
            <person name="Barry K."/>
            <person name="Detter J.C."/>
            <person name="Glavina del Rio T."/>
            <person name="Hammon N."/>
            <person name="Israni S."/>
            <person name="Dalin E."/>
            <person name="Tice H."/>
            <person name="Pitluck S."/>
            <person name="Sims D."/>
            <person name="Brettin T."/>
            <person name="Bruce D."/>
            <person name="Han C."/>
            <person name="Schmutz J."/>
            <person name="Larimer F."/>
            <person name="Land M."/>
            <person name="Hauser L."/>
            <person name="Kyrpides N."/>
            <person name="Kim E."/>
            <person name="Magnuson T."/>
            <person name="Richardson P."/>
        </authorList>
    </citation>
    <scope>NUCLEOTIDE SEQUENCE [LARGE SCALE GENOMIC DNA]</scope>
    <source>
        <strain evidence="4 5">JF-5</strain>
    </source>
</reference>
<dbReference type="Pfam" id="PF01575">
    <property type="entry name" value="MaoC_dehydratas"/>
    <property type="match status" value="1"/>
</dbReference>
<dbReference type="Proteomes" id="UP000000245">
    <property type="component" value="Chromosome"/>
</dbReference>
<evidence type="ECO:0000313" key="4">
    <source>
        <dbReference type="EMBL" id="ABQ29808.1"/>
    </source>
</evidence>
<dbReference type="PANTHER" id="PTHR43437">
    <property type="entry name" value="HYDROXYACYL-THIOESTER DEHYDRATASE TYPE 2, MITOCHONDRIAL-RELATED"/>
    <property type="match status" value="1"/>
</dbReference>
<evidence type="ECO:0000259" key="3">
    <source>
        <dbReference type="Pfam" id="PF01575"/>
    </source>
</evidence>
<dbReference type="InterPro" id="IPR050965">
    <property type="entry name" value="UPF0336/Enoyl-CoA_hydratase"/>
</dbReference>
<organism evidence="4 5">
    <name type="scientific">Acidiphilium cryptum (strain JF-5)</name>
    <dbReference type="NCBI Taxonomy" id="349163"/>
    <lineage>
        <taxon>Bacteria</taxon>
        <taxon>Pseudomonadati</taxon>
        <taxon>Pseudomonadota</taxon>
        <taxon>Alphaproteobacteria</taxon>
        <taxon>Acetobacterales</taxon>
        <taxon>Acidocellaceae</taxon>
        <taxon>Acidiphilium</taxon>
    </lineage>
</organism>
<accession>A5FW26</accession>
<dbReference type="Gene3D" id="3.10.129.10">
    <property type="entry name" value="Hotdog Thioesterase"/>
    <property type="match status" value="1"/>
</dbReference>
<proteinExistence type="predicted"/>
<dbReference type="CDD" id="cd03449">
    <property type="entry name" value="R_hydratase"/>
    <property type="match status" value="1"/>
</dbReference>
<dbReference type="FunFam" id="3.10.129.10:FF:000042">
    <property type="entry name" value="MaoC domain protein dehydratase"/>
    <property type="match status" value="1"/>
</dbReference>
<dbReference type="HOGENOM" id="CLU_094876_3_0_5"/>
<gene>
    <name evidence="4" type="ordered locus">Acry_0584</name>
</gene>
<dbReference type="InterPro" id="IPR029069">
    <property type="entry name" value="HotDog_dom_sf"/>
</dbReference>
<feature type="transmembrane region" description="Helical" evidence="2">
    <location>
        <begin position="83"/>
        <end position="110"/>
    </location>
</feature>
<dbReference type="eggNOG" id="COG2030">
    <property type="taxonomic scope" value="Bacteria"/>
</dbReference>
<dbReference type="GO" id="GO:0019171">
    <property type="term" value="F:(3R)-hydroxyacyl-[acyl-carrier-protein] dehydratase activity"/>
    <property type="evidence" value="ECO:0007669"/>
    <property type="project" value="TreeGrafter"/>
</dbReference>
<keyword evidence="2" id="KW-0472">Membrane</keyword>
<dbReference type="GO" id="GO:0006633">
    <property type="term" value="P:fatty acid biosynthetic process"/>
    <property type="evidence" value="ECO:0007669"/>
    <property type="project" value="TreeGrafter"/>
</dbReference>
<feature type="domain" description="MaoC-like" evidence="3">
    <location>
        <begin position="43"/>
        <end position="144"/>
    </location>
</feature>
<keyword evidence="5" id="KW-1185">Reference proteome</keyword>
<dbReference type="InterPro" id="IPR002539">
    <property type="entry name" value="MaoC-like_dom"/>
</dbReference>
<keyword evidence="2" id="KW-1133">Transmembrane helix</keyword>
<evidence type="ECO:0000256" key="1">
    <source>
        <dbReference type="ARBA" id="ARBA00023239"/>
    </source>
</evidence>
<keyword evidence="2" id="KW-0812">Transmembrane</keyword>
<dbReference type="EMBL" id="CP000697">
    <property type="protein sequence ID" value="ABQ29808.1"/>
    <property type="molecule type" value="Genomic_DNA"/>
</dbReference>
<dbReference type="PANTHER" id="PTHR43437:SF3">
    <property type="entry name" value="HYDROXYACYL-THIOESTER DEHYDRATASE TYPE 2, MITOCHONDRIAL"/>
    <property type="match status" value="1"/>
</dbReference>
<dbReference type="KEGG" id="acr:Acry_0584"/>
<evidence type="ECO:0000256" key="2">
    <source>
        <dbReference type="SAM" id="Phobius"/>
    </source>
</evidence>
<name>A5FW26_ACICJ</name>
<dbReference type="STRING" id="349163.Acry_0584"/>
<keyword evidence="1" id="KW-0456">Lyase</keyword>
<dbReference type="AlphaFoldDB" id="A5FW26"/>